<reference evidence="7" key="1">
    <citation type="submission" date="2021-03" db="EMBL/GenBank/DDBJ databases">
        <authorList>
            <person name="Tran Van P."/>
        </authorList>
    </citation>
    <scope>NUCLEOTIDE SEQUENCE</scope>
</reference>
<evidence type="ECO:0000256" key="3">
    <source>
        <dbReference type="ARBA" id="ARBA00022448"/>
    </source>
</evidence>
<proteinExistence type="inferred from homology"/>
<feature type="non-terminal residue" evidence="7">
    <location>
        <position position="94"/>
    </location>
</feature>
<keyword evidence="4" id="KW-0256">Endoplasmic reticulum</keyword>
<feature type="domain" description="Sec16 Sec23-binding" evidence="6">
    <location>
        <begin position="2"/>
        <end position="93"/>
    </location>
</feature>
<protein>
    <recommendedName>
        <fullName evidence="6">Sec16 Sec23-binding domain-containing protein</fullName>
    </recommendedName>
</protein>
<comment type="similarity">
    <text evidence="2">Belongs to the SEC16 family.</text>
</comment>
<organism evidence="7 8">
    <name type="scientific">Timema podura</name>
    <name type="common">Walking stick</name>
    <dbReference type="NCBI Taxonomy" id="61482"/>
    <lineage>
        <taxon>Eukaryota</taxon>
        <taxon>Metazoa</taxon>
        <taxon>Ecdysozoa</taxon>
        <taxon>Arthropoda</taxon>
        <taxon>Hexapoda</taxon>
        <taxon>Insecta</taxon>
        <taxon>Pterygota</taxon>
        <taxon>Neoptera</taxon>
        <taxon>Polyneoptera</taxon>
        <taxon>Phasmatodea</taxon>
        <taxon>Timematodea</taxon>
        <taxon>Timematoidea</taxon>
        <taxon>Timematidae</taxon>
        <taxon>Timema</taxon>
    </lineage>
</organism>
<dbReference type="PANTHER" id="PTHR13402">
    <property type="entry name" value="RGPR-RELATED"/>
    <property type="match status" value="1"/>
</dbReference>
<sequence length="94" mass="10487">MSQGLWGHALFLASKMDARTHANVMMRFANGLTMNDPLQTLYQLMSGRQPAAVTCCADEKWGDWRPHLAMILSNCSQRPDLLRRAVIILGDTLG</sequence>
<accession>A0ABN7PHX4</accession>
<dbReference type="InterPro" id="IPR024298">
    <property type="entry name" value="Sec16_Sec23-bd"/>
</dbReference>
<comment type="subcellular location">
    <subcellularLocation>
        <location evidence="1">Endoplasmic reticulum</location>
    </subcellularLocation>
</comment>
<comment type="caution">
    <text evidence="7">The sequence shown here is derived from an EMBL/GenBank/DDBJ whole genome shotgun (WGS) entry which is preliminary data.</text>
</comment>
<evidence type="ECO:0000259" key="6">
    <source>
        <dbReference type="Pfam" id="PF12931"/>
    </source>
</evidence>
<dbReference type="Pfam" id="PF12931">
    <property type="entry name" value="TPR_Sec16"/>
    <property type="match status" value="1"/>
</dbReference>
<gene>
    <name evidence="7" type="ORF">TPAB3V08_LOCUS14313</name>
</gene>
<keyword evidence="8" id="KW-1185">Reference proteome</keyword>
<evidence type="ECO:0000256" key="1">
    <source>
        <dbReference type="ARBA" id="ARBA00004240"/>
    </source>
</evidence>
<evidence type="ECO:0000313" key="7">
    <source>
        <dbReference type="EMBL" id="CAG2067370.1"/>
    </source>
</evidence>
<evidence type="ECO:0000256" key="4">
    <source>
        <dbReference type="ARBA" id="ARBA00022824"/>
    </source>
</evidence>
<keyword evidence="5" id="KW-0931">ER-Golgi transport</keyword>
<name>A0ABN7PHX4_TIMPD</name>
<keyword evidence="3" id="KW-0813">Transport</keyword>
<dbReference type="Proteomes" id="UP001153148">
    <property type="component" value="Unassembled WGS sequence"/>
</dbReference>
<evidence type="ECO:0000256" key="5">
    <source>
        <dbReference type="ARBA" id="ARBA00022892"/>
    </source>
</evidence>
<dbReference type="EMBL" id="CAJPIN010067879">
    <property type="protein sequence ID" value="CAG2067370.1"/>
    <property type="molecule type" value="Genomic_DNA"/>
</dbReference>
<dbReference type="PANTHER" id="PTHR13402:SF6">
    <property type="entry name" value="SECRETORY 16, ISOFORM I"/>
    <property type="match status" value="1"/>
</dbReference>
<dbReference type="Gene3D" id="1.25.40.1030">
    <property type="match status" value="1"/>
</dbReference>
<evidence type="ECO:0000313" key="8">
    <source>
        <dbReference type="Proteomes" id="UP001153148"/>
    </source>
</evidence>
<evidence type="ECO:0000256" key="2">
    <source>
        <dbReference type="ARBA" id="ARBA00005927"/>
    </source>
</evidence>